<comment type="caution">
    <text evidence="1">The sequence shown here is derived from an EMBL/GenBank/DDBJ whole genome shotgun (WGS) entry which is preliminary data.</text>
</comment>
<dbReference type="RefSeq" id="WP_021096756.1">
    <property type="nucleotide sequence ID" value="NZ_KE557320.1"/>
</dbReference>
<dbReference type="InterPro" id="IPR038666">
    <property type="entry name" value="SSP1_head-tail_sf"/>
</dbReference>
<gene>
    <name evidence="1" type="ORF">ruthe_00650</name>
</gene>
<dbReference type="HOGENOM" id="CLU_147810_5_1_5"/>
<dbReference type="Proteomes" id="UP000015346">
    <property type="component" value="Unassembled WGS sequence"/>
</dbReference>
<keyword evidence="2" id="KW-1185">Reference proteome</keyword>
<sequence>MIPRPNRRLLLEAPMTEPDGAGGFAIRWAPLGTLWGAVVHPPPREGMLPAGSGMRRPVRVTLRAAPPTAPSRPRPGQRLREGDRFYLIDAVAPATADGRWLICHAHEEEEAAP</sequence>
<dbReference type="InterPro" id="IPR008767">
    <property type="entry name" value="Phage_SPP1_head-tail_adaptor"/>
</dbReference>
<organism evidence="1 2">
    <name type="scientific">Rubellimicrobium thermophilum DSM 16684</name>
    <dbReference type="NCBI Taxonomy" id="1123069"/>
    <lineage>
        <taxon>Bacteria</taxon>
        <taxon>Pseudomonadati</taxon>
        <taxon>Pseudomonadota</taxon>
        <taxon>Alphaproteobacteria</taxon>
        <taxon>Rhodobacterales</taxon>
        <taxon>Roseobacteraceae</taxon>
        <taxon>Rubellimicrobium</taxon>
    </lineage>
</organism>
<name>S9R5S2_9RHOB</name>
<dbReference type="STRING" id="1123069.ruthe_00650"/>
<protein>
    <submittedName>
        <fullName evidence="1">Bacteriophage head-tail adaptor</fullName>
    </submittedName>
</protein>
<dbReference type="Pfam" id="PF05521">
    <property type="entry name" value="Phage_HCP"/>
    <property type="match status" value="1"/>
</dbReference>
<evidence type="ECO:0000313" key="2">
    <source>
        <dbReference type="Proteomes" id="UP000015346"/>
    </source>
</evidence>
<reference evidence="1 2" key="1">
    <citation type="journal article" date="2013" name="Stand. Genomic Sci.">
        <title>Genome sequence of the reddish-pigmented Rubellimicrobium thermophilum type strain (DSM 16684(T)), a member of the Roseobacter clade.</title>
        <authorList>
            <person name="Fiebig A."/>
            <person name="Riedel T."/>
            <person name="Gronow S."/>
            <person name="Petersen J."/>
            <person name="Klenk H.P."/>
            <person name="Goker M."/>
        </authorList>
    </citation>
    <scope>NUCLEOTIDE SEQUENCE [LARGE SCALE GENOMIC DNA]</scope>
    <source>
        <strain evidence="1 2">DSM 16684</strain>
    </source>
</reference>
<dbReference type="EMBL" id="AOLV01000008">
    <property type="protein sequence ID" value="EPX87252.1"/>
    <property type="molecule type" value="Genomic_DNA"/>
</dbReference>
<dbReference type="AlphaFoldDB" id="S9R5S2"/>
<evidence type="ECO:0000313" key="1">
    <source>
        <dbReference type="EMBL" id="EPX87252.1"/>
    </source>
</evidence>
<accession>S9R5S2</accession>
<dbReference type="OrthoDB" id="7570189at2"/>
<dbReference type="Gene3D" id="2.40.10.270">
    <property type="entry name" value="Bacteriophage SPP1 head-tail adaptor protein"/>
    <property type="match status" value="1"/>
</dbReference>
<proteinExistence type="predicted"/>